<protein>
    <submittedName>
        <fullName evidence="1">Uncharacterized protein</fullName>
    </submittedName>
</protein>
<dbReference type="Proteomes" id="UP000050349">
    <property type="component" value="Unassembled WGS sequence"/>
</dbReference>
<dbReference type="AlphaFoldDB" id="A0A0P8ZW20"/>
<reference evidence="1 2" key="1">
    <citation type="submission" date="2015-09" db="EMBL/GenBank/DDBJ databases">
        <authorList>
            <person name="Jackson K.R."/>
            <person name="Lunt B.L."/>
            <person name="Fisher J.N.B."/>
            <person name="Gardner A.V."/>
            <person name="Bailey M.E."/>
            <person name="Deus L.M."/>
            <person name="Earl A.S."/>
            <person name="Gibby P.D."/>
            <person name="Hartmann K.A."/>
            <person name="Liu J.E."/>
            <person name="Manci A.M."/>
            <person name="Nielsen D.A."/>
            <person name="Solomon M.B."/>
            <person name="Breakwell D.P."/>
            <person name="Burnett S.H."/>
            <person name="Grose J.H."/>
        </authorList>
    </citation>
    <scope>NUCLEOTIDE SEQUENCE [LARGE SCALE GENOMIC DNA]</scope>
    <source>
        <strain evidence="1 2">S613</strain>
    </source>
</reference>
<name>A0A0P8ZW20_PSEFL</name>
<accession>A0A0P8ZW20</accession>
<proteinExistence type="predicted"/>
<dbReference type="PATRIC" id="fig|294.162.peg.476"/>
<gene>
    <name evidence="1" type="ORF">AN403_5772</name>
</gene>
<evidence type="ECO:0000313" key="1">
    <source>
        <dbReference type="EMBL" id="KPU61733.1"/>
    </source>
</evidence>
<dbReference type="EMBL" id="LJXB01000048">
    <property type="protein sequence ID" value="KPU61733.1"/>
    <property type="molecule type" value="Genomic_DNA"/>
</dbReference>
<organism evidence="1 2">
    <name type="scientific">Pseudomonas fluorescens</name>
    <dbReference type="NCBI Taxonomy" id="294"/>
    <lineage>
        <taxon>Bacteria</taxon>
        <taxon>Pseudomonadati</taxon>
        <taxon>Pseudomonadota</taxon>
        <taxon>Gammaproteobacteria</taxon>
        <taxon>Pseudomonadales</taxon>
        <taxon>Pseudomonadaceae</taxon>
        <taxon>Pseudomonas</taxon>
    </lineage>
</organism>
<sequence>MDSRAPRSASKQARVIVNDHREQARSYTGAQQIRYRRIFCRSELARDGLKSTTFSQQARVIVNDHREQTRSYTCAQQICFQRIFL</sequence>
<comment type="caution">
    <text evidence="1">The sequence shown here is derived from an EMBL/GenBank/DDBJ whole genome shotgun (WGS) entry which is preliminary data.</text>
</comment>
<evidence type="ECO:0000313" key="2">
    <source>
        <dbReference type="Proteomes" id="UP000050349"/>
    </source>
</evidence>